<comment type="caution">
    <text evidence="2">The sequence shown here is derived from an EMBL/GenBank/DDBJ whole genome shotgun (WGS) entry which is preliminary data.</text>
</comment>
<evidence type="ECO:0000313" key="3">
    <source>
        <dbReference type="Proteomes" id="UP000248054"/>
    </source>
</evidence>
<sequence>MLKSFKLIITTLLTLFLSIVLYAQEQTEFKDVVLDGKPAKLNISTGEVTIVEVDKKDEDKVEPTKSAIEKDIVAVKSPSEAEVEFESDFHIVKEGENLFQISIKYETTLAALQKANKLETTLIQTGQKLRIRNFDTDSAEIDKLIWTVRKGDTLYRIALNNDLTVEELKRLNGLTSNTIKIGQELRLK</sequence>
<dbReference type="EMBL" id="QJTD01000002">
    <property type="protein sequence ID" value="PYE81880.1"/>
    <property type="molecule type" value="Genomic_DNA"/>
</dbReference>
<dbReference type="Gene3D" id="3.10.350.10">
    <property type="entry name" value="LysM domain"/>
    <property type="match status" value="2"/>
</dbReference>
<accession>A0A2V4WXA9</accession>
<organism evidence="2 3">
    <name type="scientific">Winogradskyella epiphytica</name>
    <dbReference type="NCBI Taxonomy" id="262005"/>
    <lineage>
        <taxon>Bacteria</taxon>
        <taxon>Pseudomonadati</taxon>
        <taxon>Bacteroidota</taxon>
        <taxon>Flavobacteriia</taxon>
        <taxon>Flavobacteriales</taxon>
        <taxon>Flavobacteriaceae</taxon>
        <taxon>Winogradskyella</taxon>
    </lineage>
</organism>
<dbReference type="InterPro" id="IPR018392">
    <property type="entry name" value="LysM"/>
</dbReference>
<gene>
    <name evidence="2" type="ORF">DFQ11_102458</name>
</gene>
<dbReference type="SMART" id="SM00257">
    <property type="entry name" value="LysM"/>
    <property type="match status" value="2"/>
</dbReference>
<dbReference type="Pfam" id="PF01476">
    <property type="entry name" value="LysM"/>
    <property type="match status" value="2"/>
</dbReference>
<name>A0A2V4WXA9_9FLAO</name>
<feature type="domain" description="LysM" evidence="1">
    <location>
        <begin position="144"/>
        <end position="187"/>
    </location>
</feature>
<feature type="domain" description="LysM" evidence="1">
    <location>
        <begin position="88"/>
        <end position="131"/>
    </location>
</feature>
<dbReference type="PROSITE" id="PS51782">
    <property type="entry name" value="LYSM"/>
    <property type="match status" value="2"/>
</dbReference>
<dbReference type="PANTHER" id="PTHR33734">
    <property type="entry name" value="LYSM DOMAIN-CONTAINING GPI-ANCHORED PROTEIN 2"/>
    <property type="match status" value="1"/>
</dbReference>
<keyword evidence="3" id="KW-1185">Reference proteome</keyword>
<protein>
    <submittedName>
        <fullName evidence="2">Peptidoglycan endopeptidase LytF/peptidoglycan endopeptidase LytE</fullName>
    </submittedName>
</protein>
<dbReference type="PANTHER" id="PTHR33734:SF22">
    <property type="entry name" value="MEMBRANE-BOUND LYTIC MUREIN TRANSGLYCOSYLASE D"/>
    <property type="match status" value="1"/>
</dbReference>
<evidence type="ECO:0000259" key="1">
    <source>
        <dbReference type="PROSITE" id="PS51782"/>
    </source>
</evidence>
<dbReference type="SUPFAM" id="SSF54106">
    <property type="entry name" value="LysM domain"/>
    <property type="match status" value="2"/>
</dbReference>
<dbReference type="InterPro" id="IPR036779">
    <property type="entry name" value="LysM_dom_sf"/>
</dbReference>
<proteinExistence type="predicted"/>
<evidence type="ECO:0000313" key="2">
    <source>
        <dbReference type="EMBL" id="PYE81880.1"/>
    </source>
</evidence>
<reference evidence="2 3" key="1">
    <citation type="submission" date="2018-06" db="EMBL/GenBank/DDBJ databases">
        <title>Genomic Encyclopedia of Type Strains, Phase III (KMG-III): the genomes of soil and plant-associated and newly described type strains.</title>
        <authorList>
            <person name="Whitman W."/>
        </authorList>
    </citation>
    <scope>NUCLEOTIDE SEQUENCE [LARGE SCALE GENOMIC DNA]</scope>
    <source>
        <strain evidence="2 3">CECT 7945</strain>
    </source>
</reference>
<dbReference type="Proteomes" id="UP000248054">
    <property type="component" value="Unassembled WGS sequence"/>
</dbReference>
<dbReference type="CDD" id="cd00118">
    <property type="entry name" value="LysM"/>
    <property type="match status" value="2"/>
</dbReference>
<dbReference type="AlphaFoldDB" id="A0A2V4WXA9"/>